<protein>
    <submittedName>
        <fullName evidence="2">Uncharacterized protein</fullName>
    </submittedName>
</protein>
<dbReference type="RefSeq" id="WP_274325603.1">
    <property type="nucleotide sequence ID" value="NZ_CP118158.1"/>
</dbReference>
<proteinExistence type="predicted"/>
<organism evidence="2 3">
    <name type="scientific">Halosimplex aquaticum</name>
    <dbReference type="NCBI Taxonomy" id="3026162"/>
    <lineage>
        <taxon>Archaea</taxon>
        <taxon>Methanobacteriati</taxon>
        <taxon>Methanobacteriota</taxon>
        <taxon>Stenosarchaea group</taxon>
        <taxon>Halobacteria</taxon>
        <taxon>Halobacteriales</taxon>
        <taxon>Haloarculaceae</taxon>
        <taxon>Halosimplex</taxon>
    </lineage>
</organism>
<dbReference type="Proteomes" id="UP001596432">
    <property type="component" value="Unassembled WGS sequence"/>
</dbReference>
<keyword evidence="1" id="KW-1133">Transmembrane helix</keyword>
<name>A0ABD5Y2X5_9EURY</name>
<gene>
    <name evidence="2" type="ORF">ACFQMA_09340</name>
</gene>
<keyword evidence="1" id="KW-0812">Transmembrane</keyword>
<dbReference type="EMBL" id="JBHTAS010000001">
    <property type="protein sequence ID" value="MFC7140036.1"/>
    <property type="molecule type" value="Genomic_DNA"/>
</dbReference>
<evidence type="ECO:0000313" key="3">
    <source>
        <dbReference type="Proteomes" id="UP001596432"/>
    </source>
</evidence>
<dbReference type="AlphaFoldDB" id="A0ABD5Y2X5"/>
<comment type="caution">
    <text evidence="2">The sequence shown here is derived from an EMBL/GenBank/DDBJ whole genome shotgun (WGS) entry which is preliminary data.</text>
</comment>
<keyword evidence="1" id="KW-0472">Membrane</keyword>
<dbReference type="GeneID" id="78820309"/>
<sequence>MSNRRFSFSVEVDLVLLYAAVCLLFLLYREQQKTRAAAEAIHAEQVDPITIETEDQGESEEESDA</sequence>
<evidence type="ECO:0000256" key="1">
    <source>
        <dbReference type="SAM" id="Phobius"/>
    </source>
</evidence>
<accession>A0ABD5Y2X5</accession>
<keyword evidence="3" id="KW-1185">Reference proteome</keyword>
<feature type="transmembrane region" description="Helical" evidence="1">
    <location>
        <begin position="6"/>
        <end position="28"/>
    </location>
</feature>
<reference evidence="2 3" key="1">
    <citation type="journal article" date="2019" name="Int. J. Syst. Evol. Microbiol.">
        <title>The Global Catalogue of Microorganisms (GCM) 10K type strain sequencing project: providing services to taxonomists for standard genome sequencing and annotation.</title>
        <authorList>
            <consortium name="The Broad Institute Genomics Platform"/>
            <consortium name="The Broad Institute Genome Sequencing Center for Infectious Disease"/>
            <person name="Wu L."/>
            <person name="Ma J."/>
        </authorList>
    </citation>
    <scope>NUCLEOTIDE SEQUENCE [LARGE SCALE GENOMIC DNA]</scope>
    <source>
        <strain evidence="2 3">XZYJT29</strain>
    </source>
</reference>
<evidence type="ECO:0000313" key="2">
    <source>
        <dbReference type="EMBL" id="MFC7140036.1"/>
    </source>
</evidence>